<accession>A0ACB9J6R0</accession>
<keyword evidence="2" id="KW-1185">Reference proteome</keyword>
<sequence>MSSARSHVNSADDNIEEPSEHSSSSRGTSASTCLSIHIGTEPTTVVPSSNLISRPIARRTWPQGMSSPRQAQPQKPQQPPRLPSPRQQQTPLREVGGPSTPIVGIPVGRLPAGSSKRDYLTIERSRQLHDQGFEHEMHLHHHQILMDQVISQLSATHVELHRARNLIEDAMWEIRSLRMKIVVWGLVVGVLFVLLLYFGLLV</sequence>
<dbReference type="Proteomes" id="UP001056120">
    <property type="component" value="Linkage Group LG05"/>
</dbReference>
<organism evidence="1 2">
    <name type="scientific">Smallanthus sonchifolius</name>
    <dbReference type="NCBI Taxonomy" id="185202"/>
    <lineage>
        <taxon>Eukaryota</taxon>
        <taxon>Viridiplantae</taxon>
        <taxon>Streptophyta</taxon>
        <taxon>Embryophyta</taxon>
        <taxon>Tracheophyta</taxon>
        <taxon>Spermatophyta</taxon>
        <taxon>Magnoliopsida</taxon>
        <taxon>eudicotyledons</taxon>
        <taxon>Gunneridae</taxon>
        <taxon>Pentapetalae</taxon>
        <taxon>asterids</taxon>
        <taxon>campanulids</taxon>
        <taxon>Asterales</taxon>
        <taxon>Asteraceae</taxon>
        <taxon>Asteroideae</taxon>
        <taxon>Heliantheae alliance</taxon>
        <taxon>Millerieae</taxon>
        <taxon>Smallanthus</taxon>
    </lineage>
</organism>
<protein>
    <submittedName>
        <fullName evidence="1">Uncharacterized protein</fullName>
    </submittedName>
</protein>
<evidence type="ECO:0000313" key="2">
    <source>
        <dbReference type="Proteomes" id="UP001056120"/>
    </source>
</evidence>
<evidence type="ECO:0000313" key="1">
    <source>
        <dbReference type="EMBL" id="KAI3815386.1"/>
    </source>
</evidence>
<proteinExistence type="predicted"/>
<gene>
    <name evidence="1" type="ORF">L1987_15052</name>
</gene>
<reference evidence="2" key="1">
    <citation type="journal article" date="2022" name="Mol. Ecol. Resour.">
        <title>The genomes of chicory, endive, great burdock and yacon provide insights into Asteraceae palaeo-polyploidization history and plant inulin production.</title>
        <authorList>
            <person name="Fan W."/>
            <person name="Wang S."/>
            <person name="Wang H."/>
            <person name="Wang A."/>
            <person name="Jiang F."/>
            <person name="Liu H."/>
            <person name="Zhao H."/>
            <person name="Xu D."/>
            <person name="Zhang Y."/>
        </authorList>
    </citation>
    <scope>NUCLEOTIDE SEQUENCE [LARGE SCALE GENOMIC DNA]</scope>
    <source>
        <strain evidence="2">cv. Yunnan</strain>
    </source>
</reference>
<dbReference type="EMBL" id="CM042022">
    <property type="protein sequence ID" value="KAI3815386.1"/>
    <property type="molecule type" value="Genomic_DNA"/>
</dbReference>
<reference evidence="1 2" key="2">
    <citation type="journal article" date="2022" name="Mol. Ecol. Resour.">
        <title>The genomes of chicory, endive, great burdock and yacon provide insights into Asteraceae paleo-polyploidization history and plant inulin production.</title>
        <authorList>
            <person name="Fan W."/>
            <person name="Wang S."/>
            <person name="Wang H."/>
            <person name="Wang A."/>
            <person name="Jiang F."/>
            <person name="Liu H."/>
            <person name="Zhao H."/>
            <person name="Xu D."/>
            <person name="Zhang Y."/>
        </authorList>
    </citation>
    <scope>NUCLEOTIDE SEQUENCE [LARGE SCALE GENOMIC DNA]</scope>
    <source>
        <strain evidence="2">cv. Yunnan</strain>
        <tissue evidence="1">Leaves</tissue>
    </source>
</reference>
<name>A0ACB9J6R0_9ASTR</name>
<comment type="caution">
    <text evidence="1">The sequence shown here is derived from an EMBL/GenBank/DDBJ whole genome shotgun (WGS) entry which is preliminary data.</text>
</comment>